<dbReference type="GO" id="GO:0005829">
    <property type="term" value="C:cytosol"/>
    <property type="evidence" value="ECO:0007669"/>
    <property type="project" value="TreeGrafter"/>
</dbReference>
<dbReference type="Gene3D" id="3.30.420.40">
    <property type="match status" value="1"/>
</dbReference>
<keyword evidence="3" id="KW-0067">ATP-binding</keyword>
<comment type="subcellular location">
    <subcellularLocation>
        <location evidence="3">Cytoplasm</location>
    </subcellularLocation>
</comment>
<dbReference type="InterPro" id="IPR043129">
    <property type="entry name" value="ATPase_NBD"/>
</dbReference>
<keyword evidence="3" id="KW-0963">Cytoplasm</keyword>
<evidence type="ECO:0000256" key="2">
    <source>
        <dbReference type="ARBA" id="ARBA00022777"/>
    </source>
</evidence>
<dbReference type="CDD" id="cd24008">
    <property type="entry name" value="ASKHA_NBD_GLK"/>
    <property type="match status" value="1"/>
</dbReference>
<keyword evidence="2 3" id="KW-0418">Kinase</keyword>
<reference evidence="6" key="1">
    <citation type="submission" date="2017-12" db="EMBL/GenBank/DDBJ databases">
        <title>Draft genome sequence of Telmatospirillum siberiense 26-4b1T, an acidotolerant peatland alphaproteobacterium potentially involved in sulfur cycling.</title>
        <authorList>
            <person name="Hausmann B."/>
            <person name="Pjevac P."/>
            <person name="Schreck K."/>
            <person name="Herbold C.W."/>
            <person name="Daims H."/>
            <person name="Wagner M."/>
            <person name="Pester M."/>
            <person name="Loy A."/>
        </authorList>
    </citation>
    <scope>NUCLEOTIDE SEQUENCE [LARGE SCALE GENOMIC DNA]</scope>
    <source>
        <strain evidence="6">26-4b1</strain>
    </source>
</reference>
<dbReference type="PANTHER" id="PTHR47690">
    <property type="entry name" value="GLUCOKINASE"/>
    <property type="match status" value="1"/>
</dbReference>
<dbReference type="GO" id="GO:0005524">
    <property type="term" value="F:ATP binding"/>
    <property type="evidence" value="ECO:0007669"/>
    <property type="project" value="UniProtKB-UniRule"/>
</dbReference>
<evidence type="ECO:0000256" key="3">
    <source>
        <dbReference type="HAMAP-Rule" id="MF_00524"/>
    </source>
</evidence>
<dbReference type="InterPro" id="IPR003836">
    <property type="entry name" value="Glucokinase"/>
</dbReference>
<dbReference type="AlphaFoldDB" id="A0A2N3Q1M2"/>
<keyword evidence="6" id="KW-1185">Reference proteome</keyword>
<dbReference type="PANTHER" id="PTHR47690:SF1">
    <property type="entry name" value="GLUCOKINASE"/>
    <property type="match status" value="1"/>
</dbReference>
<gene>
    <name evidence="3 5" type="primary">glk</name>
    <name evidence="5" type="ORF">CWS72_01560</name>
</gene>
<keyword evidence="3" id="KW-0324">Glycolysis</keyword>
<proteinExistence type="inferred from homology"/>
<keyword evidence="1 3" id="KW-0808">Transferase</keyword>
<evidence type="ECO:0000256" key="4">
    <source>
        <dbReference type="RuleBase" id="RU004046"/>
    </source>
</evidence>
<dbReference type="HAMAP" id="MF_00524">
    <property type="entry name" value="Glucokinase"/>
    <property type="match status" value="1"/>
</dbReference>
<dbReference type="OrthoDB" id="9800595at2"/>
<dbReference type="Gene3D" id="3.40.367.20">
    <property type="match status" value="1"/>
</dbReference>
<comment type="similarity">
    <text evidence="3 4">Belongs to the bacterial glucokinase family.</text>
</comment>
<dbReference type="InterPro" id="IPR050201">
    <property type="entry name" value="Bacterial_glucokinase"/>
</dbReference>
<comment type="caution">
    <text evidence="5">The sequence shown here is derived from an EMBL/GenBank/DDBJ whole genome shotgun (WGS) entry which is preliminary data.</text>
</comment>
<accession>A0A2N3Q1M2</accession>
<dbReference type="GO" id="GO:0005536">
    <property type="term" value="F:D-glucose binding"/>
    <property type="evidence" value="ECO:0007669"/>
    <property type="project" value="InterPro"/>
</dbReference>
<dbReference type="Proteomes" id="UP000233293">
    <property type="component" value="Unassembled WGS sequence"/>
</dbReference>
<evidence type="ECO:0000313" key="5">
    <source>
        <dbReference type="EMBL" id="PKU26554.1"/>
    </source>
</evidence>
<comment type="catalytic activity">
    <reaction evidence="3">
        <text>D-glucose + ATP = D-glucose 6-phosphate + ADP + H(+)</text>
        <dbReference type="Rhea" id="RHEA:17825"/>
        <dbReference type="ChEBI" id="CHEBI:4167"/>
        <dbReference type="ChEBI" id="CHEBI:15378"/>
        <dbReference type="ChEBI" id="CHEBI:30616"/>
        <dbReference type="ChEBI" id="CHEBI:61548"/>
        <dbReference type="ChEBI" id="CHEBI:456216"/>
        <dbReference type="EC" id="2.7.1.2"/>
    </reaction>
</comment>
<dbReference type="RefSeq" id="WP_101248786.1">
    <property type="nucleotide sequence ID" value="NZ_PIUM01000001.1"/>
</dbReference>
<dbReference type="NCBIfam" id="TIGR00749">
    <property type="entry name" value="glk"/>
    <property type="match status" value="1"/>
</dbReference>
<protein>
    <recommendedName>
        <fullName evidence="3">Glucokinase</fullName>
        <ecNumber evidence="3">2.7.1.2</ecNumber>
    </recommendedName>
    <alternativeName>
        <fullName evidence="3">Glucose kinase</fullName>
    </alternativeName>
</protein>
<dbReference type="GO" id="GO:0004340">
    <property type="term" value="F:glucokinase activity"/>
    <property type="evidence" value="ECO:0007669"/>
    <property type="project" value="UniProtKB-UniRule"/>
</dbReference>
<name>A0A2N3Q1M2_9PROT</name>
<evidence type="ECO:0000256" key="1">
    <source>
        <dbReference type="ARBA" id="ARBA00022679"/>
    </source>
</evidence>
<dbReference type="EMBL" id="PIUM01000001">
    <property type="protein sequence ID" value="PKU26554.1"/>
    <property type="molecule type" value="Genomic_DNA"/>
</dbReference>
<organism evidence="5 6">
    <name type="scientific">Telmatospirillum siberiense</name>
    <dbReference type="NCBI Taxonomy" id="382514"/>
    <lineage>
        <taxon>Bacteria</taxon>
        <taxon>Pseudomonadati</taxon>
        <taxon>Pseudomonadota</taxon>
        <taxon>Alphaproteobacteria</taxon>
        <taxon>Rhodospirillales</taxon>
        <taxon>Rhodospirillaceae</taxon>
        <taxon>Telmatospirillum</taxon>
    </lineage>
</organism>
<dbReference type="EC" id="2.7.1.2" evidence="3"/>
<keyword evidence="3" id="KW-0547">Nucleotide-binding</keyword>
<dbReference type="Pfam" id="PF02685">
    <property type="entry name" value="Glucokinase"/>
    <property type="match status" value="1"/>
</dbReference>
<sequence length="320" mass="33460">MTQHTSRLIADIGGTNARFSLVYPGVAEPQDTRVLPCDDYDGLAEAATAYLEEIAPPVHPLAGAFAVACPVLGDRVELTNRDWIFSVAELKEQLGLERLEVVNDFIAVALSVPRLTDEHKIAVGGGTSVFGAPIAVIGPGTGLGVAGLLAGESGWQALPTEGGHVTMAAATEKEARILDWLRDRHGHVSAERVLSGPGLLNLYQALAALEGRTAEFTSPHEVTQGAQAGDSLAGETLATFFAMLGTVAGNLALTLGARGGLLIAGGIVPTLVKQLPTSEFRSRFESKGRFKSYLAAIPTHVITHPYPAFVGLAGLALRAN</sequence>
<dbReference type="GO" id="GO:0006096">
    <property type="term" value="P:glycolytic process"/>
    <property type="evidence" value="ECO:0007669"/>
    <property type="project" value="UniProtKB-UniRule"/>
</dbReference>
<evidence type="ECO:0000313" key="6">
    <source>
        <dbReference type="Proteomes" id="UP000233293"/>
    </source>
</evidence>
<dbReference type="SUPFAM" id="SSF53067">
    <property type="entry name" value="Actin-like ATPase domain"/>
    <property type="match status" value="1"/>
</dbReference>
<feature type="binding site" evidence="3">
    <location>
        <begin position="10"/>
        <end position="15"/>
    </location>
    <ligand>
        <name>ATP</name>
        <dbReference type="ChEBI" id="CHEBI:30616"/>
    </ligand>
</feature>